<accession>A0ABU8EVI3</accession>
<protein>
    <submittedName>
        <fullName evidence="3">LysR family transcriptional regulator</fullName>
    </submittedName>
</protein>
<dbReference type="InterPro" id="IPR058163">
    <property type="entry name" value="LysR-type_TF_proteobact-type"/>
</dbReference>
<dbReference type="RefSeq" id="WP_336436035.1">
    <property type="nucleotide sequence ID" value="NZ_JBAWKS010000002.1"/>
</dbReference>
<sequence>MQISLQALKAFDAAARHGSFKLAASELALTPTAISHHVSKLEARLNTQLFVRKTRKIELTELGKRLAQATNSGFQTIALALDEITHIGKLVNVNTTSSFAASVLLPSLAEFNAKHGDIEVAISTGESVEHNQYAVAIRLGDKRMVNSQDILQCDVFNVYRAKSAGEQNNLASLSHIYTCKWKNPDLPPVPLTQWCNQNGITQALALTQYDQELFALQQAIAHGGYVFCSQTLAKSYVARGELCELTTLPVASDLCYYIPNKSALATLPARLFSEWLSNLISA</sequence>
<dbReference type="EMBL" id="JBAWKS010000002">
    <property type="protein sequence ID" value="MEI4550987.1"/>
    <property type="molecule type" value="Genomic_DNA"/>
</dbReference>
<comment type="similarity">
    <text evidence="1">Belongs to the LysR transcriptional regulatory family.</text>
</comment>
<keyword evidence="4" id="KW-1185">Reference proteome</keyword>
<evidence type="ECO:0000313" key="3">
    <source>
        <dbReference type="EMBL" id="MEI4550987.1"/>
    </source>
</evidence>
<evidence type="ECO:0000259" key="2">
    <source>
        <dbReference type="PROSITE" id="PS50931"/>
    </source>
</evidence>
<feature type="domain" description="HTH lysR-type" evidence="2">
    <location>
        <begin position="3"/>
        <end position="60"/>
    </location>
</feature>
<proteinExistence type="inferred from homology"/>
<gene>
    <name evidence="3" type="ORF">WAE96_15050</name>
</gene>
<dbReference type="InterPro" id="IPR036388">
    <property type="entry name" value="WH-like_DNA-bd_sf"/>
</dbReference>
<dbReference type="Gene3D" id="3.40.190.10">
    <property type="entry name" value="Periplasmic binding protein-like II"/>
    <property type="match status" value="2"/>
</dbReference>
<evidence type="ECO:0000256" key="1">
    <source>
        <dbReference type="ARBA" id="ARBA00009437"/>
    </source>
</evidence>
<dbReference type="Pfam" id="PF00126">
    <property type="entry name" value="HTH_1"/>
    <property type="match status" value="1"/>
</dbReference>
<dbReference type="Gene3D" id="1.10.10.10">
    <property type="entry name" value="Winged helix-like DNA-binding domain superfamily/Winged helix DNA-binding domain"/>
    <property type="match status" value="1"/>
</dbReference>
<dbReference type="PROSITE" id="PS50931">
    <property type="entry name" value="HTH_LYSR"/>
    <property type="match status" value="1"/>
</dbReference>
<dbReference type="InterPro" id="IPR036390">
    <property type="entry name" value="WH_DNA-bd_sf"/>
</dbReference>
<dbReference type="PANTHER" id="PTHR30537">
    <property type="entry name" value="HTH-TYPE TRANSCRIPTIONAL REGULATOR"/>
    <property type="match status" value="1"/>
</dbReference>
<dbReference type="SUPFAM" id="SSF46785">
    <property type="entry name" value="Winged helix' DNA-binding domain"/>
    <property type="match status" value="1"/>
</dbReference>
<evidence type="ECO:0000313" key="4">
    <source>
        <dbReference type="Proteomes" id="UP001382455"/>
    </source>
</evidence>
<dbReference type="Proteomes" id="UP001382455">
    <property type="component" value="Unassembled WGS sequence"/>
</dbReference>
<organism evidence="3 4">
    <name type="scientific">Pseudoalteromonas spongiae</name>
    <dbReference type="NCBI Taxonomy" id="298657"/>
    <lineage>
        <taxon>Bacteria</taxon>
        <taxon>Pseudomonadati</taxon>
        <taxon>Pseudomonadota</taxon>
        <taxon>Gammaproteobacteria</taxon>
        <taxon>Alteromonadales</taxon>
        <taxon>Pseudoalteromonadaceae</taxon>
        <taxon>Pseudoalteromonas</taxon>
    </lineage>
</organism>
<dbReference type="InterPro" id="IPR000847">
    <property type="entry name" value="LysR_HTH_N"/>
</dbReference>
<reference evidence="3 4" key="1">
    <citation type="submission" date="2023-12" db="EMBL/GenBank/DDBJ databases">
        <title>Friends and Foes: Symbiotic and Algicidal bacterial influence on Karenia brevis blooms.</title>
        <authorList>
            <person name="Fei C."/>
            <person name="Mohamed A.R."/>
            <person name="Booker A."/>
            <person name="Arshad M."/>
            <person name="Klass S."/>
            <person name="Ahn S."/>
            <person name="Gilbert P.M."/>
            <person name="Heil C.A."/>
            <person name="Martinez J.M."/>
            <person name="Amin S.A."/>
        </authorList>
    </citation>
    <scope>NUCLEOTIDE SEQUENCE [LARGE SCALE GENOMIC DNA]</scope>
    <source>
        <strain evidence="3 4">CE15</strain>
    </source>
</reference>
<dbReference type="PANTHER" id="PTHR30537:SF32">
    <property type="entry name" value="HTH-TYPE TRANSCRIPTIONAL REGULATOR DSDC"/>
    <property type="match status" value="1"/>
</dbReference>
<name>A0ABU8EVI3_9GAMM</name>
<comment type="caution">
    <text evidence="3">The sequence shown here is derived from an EMBL/GenBank/DDBJ whole genome shotgun (WGS) entry which is preliminary data.</text>
</comment>
<dbReference type="SUPFAM" id="SSF53850">
    <property type="entry name" value="Periplasmic binding protein-like II"/>
    <property type="match status" value="1"/>
</dbReference>